<dbReference type="Proteomes" id="UP000092666">
    <property type="component" value="Unassembled WGS sequence"/>
</dbReference>
<feature type="region of interest" description="Disordered" evidence="1">
    <location>
        <begin position="763"/>
        <end position="785"/>
    </location>
</feature>
<name>A0A1B9GXD9_9TREE</name>
<feature type="compositionally biased region" description="Basic residues" evidence="1">
    <location>
        <begin position="657"/>
        <end position="669"/>
    </location>
</feature>
<reference evidence="2 3" key="1">
    <citation type="submission" date="2013-07" db="EMBL/GenBank/DDBJ databases">
        <title>The Genome Sequence of Cryptococcus heveanensis BCC8398.</title>
        <authorList>
            <consortium name="The Broad Institute Genome Sequencing Platform"/>
            <person name="Cuomo C."/>
            <person name="Litvintseva A."/>
            <person name="Chen Y."/>
            <person name="Heitman J."/>
            <person name="Sun S."/>
            <person name="Springer D."/>
            <person name="Dromer F."/>
            <person name="Young S.K."/>
            <person name="Zeng Q."/>
            <person name="Gargeya S."/>
            <person name="Fitzgerald M."/>
            <person name="Abouelleil A."/>
            <person name="Alvarado L."/>
            <person name="Berlin A.M."/>
            <person name="Chapman S.B."/>
            <person name="Dewar J."/>
            <person name="Goldberg J."/>
            <person name="Griggs A."/>
            <person name="Gujja S."/>
            <person name="Hansen M."/>
            <person name="Howarth C."/>
            <person name="Imamovic A."/>
            <person name="Larimer J."/>
            <person name="McCowan C."/>
            <person name="Murphy C."/>
            <person name="Pearson M."/>
            <person name="Priest M."/>
            <person name="Roberts A."/>
            <person name="Saif S."/>
            <person name="Shea T."/>
            <person name="Sykes S."/>
            <person name="Wortman J."/>
            <person name="Nusbaum C."/>
            <person name="Birren B."/>
        </authorList>
    </citation>
    <scope>NUCLEOTIDE SEQUENCE [LARGE SCALE GENOMIC DNA]</scope>
    <source>
        <strain evidence="2 3">BCC8398</strain>
    </source>
</reference>
<feature type="compositionally biased region" description="Acidic residues" evidence="1">
    <location>
        <begin position="771"/>
        <end position="785"/>
    </location>
</feature>
<evidence type="ECO:0008006" key="4">
    <source>
        <dbReference type="Google" id="ProtNLM"/>
    </source>
</evidence>
<feature type="compositionally biased region" description="Acidic residues" evidence="1">
    <location>
        <begin position="351"/>
        <end position="363"/>
    </location>
</feature>
<feature type="compositionally biased region" description="Polar residues" evidence="1">
    <location>
        <begin position="99"/>
        <end position="108"/>
    </location>
</feature>
<accession>A0A1B9GXD9</accession>
<feature type="region of interest" description="Disordered" evidence="1">
    <location>
        <begin position="616"/>
        <end position="683"/>
    </location>
</feature>
<keyword evidence="3" id="KW-1185">Reference proteome</keyword>
<dbReference type="EMBL" id="KI669498">
    <property type="protein sequence ID" value="OCF35694.1"/>
    <property type="molecule type" value="Genomic_DNA"/>
</dbReference>
<feature type="region of interest" description="Disordered" evidence="1">
    <location>
        <begin position="341"/>
        <end position="364"/>
    </location>
</feature>
<dbReference type="AlphaFoldDB" id="A0A1B9GXD9"/>
<reference evidence="3" key="2">
    <citation type="submission" date="2013-12" db="EMBL/GenBank/DDBJ databases">
        <title>Evolution of pathogenesis and genome organization in the Tremellales.</title>
        <authorList>
            <person name="Cuomo C."/>
            <person name="Litvintseva A."/>
            <person name="Heitman J."/>
            <person name="Chen Y."/>
            <person name="Sun S."/>
            <person name="Springer D."/>
            <person name="Dromer F."/>
            <person name="Young S."/>
            <person name="Zeng Q."/>
            <person name="Chapman S."/>
            <person name="Gujja S."/>
            <person name="Saif S."/>
            <person name="Birren B."/>
        </authorList>
    </citation>
    <scope>NUCLEOTIDE SEQUENCE [LARGE SCALE GENOMIC DNA]</scope>
    <source>
        <strain evidence="3">BCC8398</strain>
    </source>
</reference>
<evidence type="ECO:0000256" key="1">
    <source>
        <dbReference type="SAM" id="MobiDB-lite"/>
    </source>
</evidence>
<evidence type="ECO:0000313" key="2">
    <source>
        <dbReference type="EMBL" id="OCF35694.1"/>
    </source>
</evidence>
<sequence>MSLSGSGPSDNPLSLRTDFHPAKASPIERLPLELKFRIASFLGTSGSGSSNDVKSLARASRSFQAAAEPIIWRKVDLSLPRLWDRHPRLWNIKTDGEDSASSSSTQPSGMLLTHGGGNGKSPDESHVRSRRFDWHNPHDLLQRKDTIESIVEAVKSTEPEQSAWNNMSCDAFRQCKLYTRLKQVRQAVNARSERLSCIREVIFETPDAIEPCRKEDELPSVLEEQDLLWQASYLEEYHDFLRDFIRNVGPQLIVLRVDPIWDNLAIGEAARNRTLLYDGPASFSRLQQLDIPWPTRMNALDPVTTVLMWTRSEHIIHLDLRPPWPLLPVEIEPTIKQDTQACSSLQHTSGGEDDRDGEGEVEGDPSRFLSRLRTLSFHQLDPRGLSNISSIFKHVEKVEDVYFDLRIENHMGYQALFRVINNDQLRALSELESLRRLTWLGGREARWIFEKISTKGFAHVQVLTLSQAIECEGETYIDNIYIPPFPSLKYIHVPCRSPKWYKRTISPEWAKAPPPQNAISAPVIRHLRAAPNLLGVQFGVVRPSSSYDTEPGFAHPTAQGDDDILDSEQWYNRRMNGVLIRSYMNPVTGEELYHFRRMELLKVDTRFYVPNAAISSIVSPDSNQPTASSNSTSSTQAQATPSSSTSSTEKEEETTTKKRKATKRQKTQKKQMTTEKRALAPTPNYERGKYRWVDHTSFKGAAVSPPVLARIYKLKGEKPDWKTCPGRGLELPEQAWEVLYKWRKKLPDKGEIEAEGERRIVTRNMRAGVEPDSDGDETDTDLERW</sequence>
<feature type="compositionally biased region" description="Low complexity" evidence="1">
    <location>
        <begin position="622"/>
        <end position="647"/>
    </location>
</feature>
<protein>
    <recommendedName>
        <fullName evidence="4">F-box domain-containing protein</fullName>
    </recommendedName>
</protein>
<dbReference type="OrthoDB" id="2563704at2759"/>
<evidence type="ECO:0000313" key="3">
    <source>
        <dbReference type="Proteomes" id="UP000092666"/>
    </source>
</evidence>
<proteinExistence type="predicted"/>
<gene>
    <name evidence="2" type="ORF">I316_02749</name>
</gene>
<feature type="region of interest" description="Disordered" evidence="1">
    <location>
        <begin position="93"/>
        <end position="127"/>
    </location>
</feature>
<organism evidence="2 3">
    <name type="scientific">Kwoniella heveanensis BCC8398</name>
    <dbReference type="NCBI Taxonomy" id="1296120"/>
    <lineage>
        <taxon>Eukaryota</taxon>
        <taxon>Fungi</taxon>
        <taxon>Dikarya</taxon>
        <taxon>Basidiomycota</taxon>
        <taxon>Agaricomycotina</taxon>
        <taxon>Tremellomycetes</taxon>
        <taxon>Tremellales</taxon>
        <taxon>Cryptococcaceae</taxon>
        <taxon>Kwoniella</taxon>
    </lineage>
</organism>